<dbReference type="AlphaFoldDB" id="A0A2W4WI59"/>
<dbReference type="Proteomes" id="UP000249081">
    <property type="component" value="Unassembled WGS sequence"/>
</dbReference>
<gene>
    <name evidence="2" type="ORF">DCF17_03235</name>
</gene>
<evidence type="ECO:0000313" key="3">
    <source>
        <dbReference type="Proteomes" id="UP000249081"/>
    </source>
</evidence>
<comment type="caution">
    <text evidence="2">The sequence shown here is derived from an EMBL/GenBank/DDBJ whole genome shotgun (WGS) entry which is preliminary data.</text>
</comment>
<reference evidence="2 3" key="2">
    <citation type="submission" date="2018-06" db="EMBL/GenBank/DDBJ databases">
        <title>Metagenomic assembly of (sub)arctic Cyanobacteria and their associated microbiome from non-axenic cultures.</title>
        <authorList>
            <person name="Baurain D."/>
        </authorList>
    </citation>
    <scope>NUCLEOTIDE SEQUENCE [LARGE SCALE GENOMIC DNA]</scope>
    <source>
        <strain evidence="2">ULC041bin1</strain>
    </source>
</reference>
<proteinExistence type="predicted"/>
<dbReference type="InterPro" id="IPR018977">
    <property type="entry name" value="NurA_domain"/>
</dbReference>
<reference evidence="3" key="1">
    <citation type="submission" date="2018-04" db="EMBL/GenBank/DDBJ databases">
        <authorList>
            <person name="Cornet L."/>
        </authorList>
    </citation>
    <scope>NUCLEOTIDE SEQUENCE [LARGE SCALE GENOMIC DNA]</scope>
</reference>
<accession>A0A2W4WI59</accession>
<evidence type="ECO:0000259" key="1">
    <source>
        <dbReference type="SMART" id="SM00933"/>
    </source>
</evidence>
<feature type="domain" description="NurA" evidence="1">
    <location>
        <begin position="108"/>
        <end position="369"/>
    </location>
</feature>
<dbReference type="Pfam" id="PF09376">
    <property type="entry name" value="NurA"/>
    <property type="match status" value="1"/>
</dbReference>
<dbReference type="EMBL" id="QBMN01000013">
    <property type="protein sequence ID" value="PZO44814.1"/>
    <property type="molecule type" value="Genomic_DNA"/>
</dbReference>
<name>A0A2W4WI59_9CYAN</name>
<dbReference type="SMART" id="SM00933">
    <property type="entry name" value="NurA"/>
    <property type="match status" value="1"/>
</dbReference>
<protein>
    <submittedName>
        <fullName evidence="2">NurA domain-containing protein</fullName>
    </submittedName>
</protein>
<sequence>MPVSSGQIKTLLDQKRHAFSSFSRAKFELLHAYNHAWIEFAALALDRQLAQLPVTEPAGARPLETASSGQAADKGIVPFFFAESGPVGDRWTNREQSAQWVQTVLEDITTFAVDGSQISPGKDISIPIALLQIGWFENPHSATRSYKKDVRVDLMTPSDLGPNPAQPVERRVNIRRFQMEVARLVEYINDCPEPERTLVFFDGALVVTFAEAFDQESQTAYVQSMLSLLEASDRRRVPLVGYVDTSYAHDLTTMLHHACGLEATEGIHDAQLLAYLKTGANRTMGWGDRTAVFQCDRGGILDQYGPYGDQIAFCYLKTTRDGYPARLEMPRWMWESGQMTQYLNWVRGEVIIGGGYPYSIETADQTAVLQGQDKHLFLRVLQDWAEREEINLRLSRKMVSKQRRR</sequence>
<evidence type="ECO:0000313" key="2">
    <source>
        <dbReference type="EMBL" id="PZO44814.1"/>
    </source>
</evidence>
<organism evidence="2 3">
    <name type="scientific">Shackletoniella antarctica</name>
    <dbReference type="NCBI Taxonomy" id="268115"/>
    <lineage>
        <taxon>Bacteria</taxon>
        <taxon>Bacillati</taxon>
        <taxon>Cyanobacteriota</taxon>
        <taxon>Cyanophyceae</taxon>
        <taxon>Oculatellales</taxon>
        <taxon>Oculatellaceae</taxon>
        <taxon>Shackletoniella</taxon>
    </lineage>
</organism>